<keyword evidence="2" id="KW-1185">Reference proteome</keyword>
<dbReference type="OrthoDB" id="2333384at2759"/>
<dbReference type="AlphaFoldDB" id="A0A1V6TUJ9"/>
<gene>
    <name evidence="1" type="ORF">PENSTE_c002G08570</name>
</gene>
<comment type="caution">
    <text evidence="1">The sequence shown here is derived from an EMBL/GenBank/DDBJ whole genome shotgun (WGS) entry which is preliminary data.</text>
</comment>
<protein>
    <recommendedName>
        <fullName evidence="3">Arrestin-like N-terminal domain-containing protein</fullName>
    </recommendedName>
</protein>
<sequence length="407" mass="45970">MPLISKSGDEHLKFDIAAPSDWTFTAGDTIIGNVVRYAPIIAPDAKLSLALVGRSRIHPEMGGEYVHTCFLTYQEQKGLFRGPLHHPEGSDTPLDWPFSIQIPDKPDKALIREHSKHTSYLPLNDFSHPGHHTFPGSFYSSQKHLGEHNEGIIEYYLRARLQYIFGGDIKSKDATWPIIMRHPINRNVDLDTLRQISALRYIQSWNLTPTNEILSLRERSKKRLGILETPIFPFRVKVTYPEFIQLDSSRVMAATLEILPEKGKGEETPRVLPTLEVNSIGMVLRSQCFIRKRMKSSVLSVPKDEINERRHDLGLDRLFTSSPIALAANGNRYNTLHFGELFELNLLSTGLVSGGTLLSQSKTTIQPDFISYDIKHSNLVQWKISLTIAGEYHEVQGSGPIKLIAPM</sequence>
<proteinExistence type="predicted"/>
<evidence type="ECO:0000313" key="1">
    <source>
        <dbReference type="EMBL" id="OQE30072.1"/>
    </source>
</evidence>
<reference evidence="2" key="1">
    <citation type="journal article" date="2017" name="Nat. Microbiol.">
        <title>Global analysis of biosynthetic gene clusters reveals vast potential of secondary metabolite production in Penicillium species.</title>
        <authorList>
            <person name="Nielsen J.C."/>
            <person name="Grijseels S."/>
            <person name="Prigent S."/>
            <person name="Ji B."/>
            <person name="Dainat J."/>
            <person name="Nielsen K.F."/>
            <person name="Frisvad J.C."/>
            <person name="Workman M."/>
            <person name="Nielsen J."/>
        </authorList>
    </citation>
    <scope>NUCLEOTIDE SEQUENCE [LARGE SCALE GENOMIC DNA]</scope>
    <source>
        <strain evidence="2">IBT 24891</strain>
    </source>
</reference>
<accession>A0A1V6TUJ9</accession>
<dbReference type="EMBL" id="MLKD01000002">
    <property type="protein sequence ID" value="OQE30072.1"/>
    <property type="molecule type" value="Genomic_DNA"/>
</dbReference>
<organism evidence="1 2">
    <name type="scientific">Penicillium steckii</name>
    <dbReference type="NCBI Taxonomy" id="303698"/>
    <lineage>
        <taxon>Eukaryota</taxon>
        <taxon>Fungi</taxon>
        <taxon>Dikarya</taxon>
        <taxon>Ascomycota</taxon>
        <taxon>Pezizomycotina</taxon>
        <taxon>Eurotiomycetes</taxon>
        <taxon>Eurotiomycetidae</taxon>
        <taxon>Eurotiales</taxon>
        <taxon>Aspergillaceae</taxon>
        <taxon>Penicillium</taxon>
    </lineage>
</organism>
<dbReference type="Proteomes" id="UP000191285">
    <property type="component" value="Unassembled WGS sequence"/>
</dbReference>
<evidence type="ECO:0008006" key="3">
    <source>
        <dbReference type="Google" id="ProtNLM"/>
    </source>
</evidence>
<evidence type="ECO:0000313" key="2">
    <source>
        <dbReference type="Proteomes" id="UP000191285"/>
    </source>
</evidence>
<name>A0A1V6TUJ9_9EURO</name>